<reference evidence="13 14" key="1">
    <citation type="journal article" date="2015" name="Nature">
        <title>rRNA introns, odd ribosomes, and small enigmatic genomes across a large radiation of phyla.</title>
        <authorList>
            <person name="Brown C.T."/>
            <person name="Hug L.A."/>
            <person name="Thomas B.C."/>
            <person name="Sharon I."/>
            <person name="Castelle C.J."/>
            <person name="Singh A."/>
            <person name="Wilkins M.J."/>
            <person name="Williams K.H."/>
            <person name="Banfield J.F."/>
        </authorList>
    </citation>
    <scope>NUCLEOTIDE SEQUENCE [LARGE SCALE GENOMIC DNA]</scope>
</reference>
<evidence type="ECO:0000256" key="4">
    <source>
        <dbReference type="ARBA" id="ARBA00022692"/>
    </source>
</evidence>
<evidence type="ECO:0000256" key="5">
    <source>
        <dbReference type="ARBA" id="ARBA00022960"/>
    </source>
</evidence>
<comment type="caution">
    <text evidence="13">The sequence shown here is derived from an EMBL/GenBank/DDBJ whole genome shotgun (WGS) entry which is preliminary data.</text>
</comment>
<evidence type="ECO:0000313" key="14">
    <source>
        <dbReference type="Proteomes" id="UP000034603"/>
    </source>
</evidence>
<dbReference type="InterPro" id="IPR036138">
    <property type="entry name" value="PBP_dimer_sf"/>
</dbReference>
<protein>
    <submittedName>
        <fullName evidence="13">Penicillin-binding protein 2</fullName>
    </submittedName>
</protein>
<dbReference type="GO" id="GO:0005886">
    <property type="term" value="C:plasma membrane"/>
    <property type="evidence" value="ECO:0007669"/>
    <property type="project" value="TreeGrafter"/>
</dbReference>
<organism evidence="13 14">
    <name type="scientific">Candidatus Woesebacteria bacterium GW2011_GWA1_37_8</name>
    <dbReference type="NCBI Taxonomy" id="1618546"/>
    <lineage>
        <taxon>Bacteria</taxon>
        <taxon>Candidatus Woeseibacteriota</taxon>
    </lineage>
</organism>
<feature type="domain" description="Penicillin-binding protein dimerisation" evidence="12">
    <location>
        <begin position="102"/>
        <end position="184"/>
    </location>
</feature>
<dbReference type="Proteomes" id="UP000034603">
    <property type="component" value="Unassembled WGS sequence"/>
</dbReference>
<proteinExistence type="predicted"/>
<dbReference type="PATRIC" id="fig|1618546.3.peg.358"/>
<dbReference type="Pfam" id="PF00905">
    <property type="entry name" value="Transpeptidase"/>
    <property type="match status" value="1"/>
</dbReference>
<keyword evidence="6" id="KW-0573">Peptidoglycan synthesis</keyword>
<sequence length="550" mass="60499">METLSSSRIQSWLSWFVRGVILLAFFILLARLVELQVVKGGYYKSLADGNRIRRVSIVAPRGKILARGGEELASNVVVKKRLVLNEKGFEKSLDISDALPEEIISEAQREYKIGADFAHVAGYLGEINEIELNKVEAGCLEKGPRRLGDLIGRGGLEEVYDCSLRGIDGEELIEADSMGRYVRTLGRKNPIPGSDIKTHINFALQEFIAETIEKEKEKLKYSKAAVVATDLSGEVLALYSTPSFNPNYFVRGDSEKITAILDDKNLPLFNRAISGIFHPGSVYKPIVAAAALEEGKIDRDFRFTDTGVITIESIYGDYSYKNWYFSQYGGREGEIDTARALTRSTDTFFYKVGELLGVDNLVAWSQKFGLDKKTGIDLTAEVAGLVPSPKWKMDVKGERWFLGNTYHMSIGQGDLAVTPLELHTAISAIATGGKLCLPRIVSDPECSDLKISKSTIDYVKQGLKGACSPGGTGFTFFDFKAKKGIDVACKTGTAEINDIDNATHAWFTVFAPAENPEIILTIMVEKGGEGSKVAGPIARTIMDYWFGNKE</sequence>
<dbReference type="GO" id="GO:0071555">
    <property type="term" value="P:cell wall organization"/>
    <property type="evidence" value="ECO:0007669"/>
    <property type="project" value="TreeGrafter"/>
</dbReference>
<keyword evidence="9" id="KW-0961">Cell wall biogenesis/degradation</keyword>
<evidence type="ECO:0000256" key="10">
    <source>
        <dbReference type="SAM" id="Phobius"/>
    </source>
</evidence>
<evidence type="ECO:0000256" key="8">
    <source>
        <dbReference type="ARBA" id="ARBA00023136"/>
    </source>
</evidence>
<dbReference type="EMBL" id="LBTR01000011">
    <property type="protein sequence ID" value="KKQ45649.1"/>
    <property type="molecule type" value="Genomic_DNA"/>
</dbReference>
<evidence type="ECO:0000256" key="7">
    <source>
        <dbReference type="ARBA" id="ARBA00022989"/>
    </source>
</evidence>
<evidence type="ECO:0000256" key="9">
    <source>
        <dbReference type="ARBA" id="ARBA00023316"/>
    </source>
</evidence>
<evidence type="ECO:0000259" key="11">
    <source>
        <dbReference type="Pfam" id="PF00905"/>
    </source>
</evidence>
<keyword evidence="8 10" id="KW-0472">Membrane</keyword>
<evidence type="ECO:0000256" key="6">
    <source>
        <dbReference type="ARBA" id="ARBA00022984"/>
    </source>
</evidence>
<evidence type="ECO:0000256" key="3">
    <source>
        <dbReference type="ARBA" id="ARBA00022475"/>
    </source>
</evidence>
<comment type="subcellular location">
    <subcellularLocation>
        <location evidence="2">Cell membrane</location>
    </subcellularLocation>
    <subcellularLocation>
        <location evidence="1">Membrane</location>
        <topology evidence="1">Single-pass membrane protein</topology>
    </subcellularLocation>
</comment>
<dbReference type="SUPFAM" id="SSF56601">
    <property type="entry name" value="beta-lactamase/transpeptidase-like"/>
    <property type="match status" value="1"/>
</dbReference>
<feature type="transmembrane region" description="Helical" evidence="10">
    <location>
        <begin position="12"/>
        <end position="33"/>
    </location>
</feature>
<keyword evidence="3" id="KW-1003">Cell membrane</keyword>
<accession>A0A0G0K961</accession>
<dbReference type="GO" id="GO:0008658">
    <property type="term" value="F:penicillin binding"/>
    <property type="evidence" value="ECO:0007669"/>
    <property type="project" value="InterPro"/>
</dbReference>
<keyword evidence="4 10" id="KW-0812">Transmembrane</keyword>
<dbReference type="Gene3D" id="3.40.710.10">
    <property type="entry name" value="DD-peptidase/beta-lactamase superfamily"/>
    <property type="match status" value="1"/>
</dbReference>
<evidence type="ECO:0000313" key="13">
    <source>
        <dbReference type="EMBL" id="KKQ45649.1"/>
    </source>
</evidence>
<dbReference type="SUPFAM" id="SSF56519">
    <property type="entry name" value="Penicillin binding protein dimerisation domain"/>
    <property type="match status" value="1"/>
</dbReference>
<dbReference type="InterPro" id="IPR005311">
    <property type="entry name" value="PBP_dimer"/>
</dbReference>
<evidence type="ECO:0000256" key="2">
    <source>
        <dbReference type="ARBA" id="ARBA00004236"/>
    </source>
</evidence>
<dbReference type="PANTHER" id="PTHR30627:SF2">
    <property type="entry name" value="PEPTIDOGLYCAN D,D-TRANSPEPTIDASE MRDA"/>
    <property type="match status" value="1"/>
</dbReference>
<keyword evidence="5" id="KW-0133">Cell shape</keyword>
<keyword evidence="7 10" id="KW-1133">Transmembrane helix</keyword>
<evidence type="ECO:0000259" key="12">
    <source>
        <dbReference type="Pfam" id="PF03717"/>
    </source>
</evidence>
<dbReference type="InterPro" id="IPR012338">
    <property type="entry name" value="Beta-lactam/transpept-like"/>
</dbReference>
<dbReference type="Gene3D" id="3.90.1310.10">
    <property type="entry name" value="Penicillin-binding protein 2a (Domain 2)"/>
    <property type="match status" value="1"/>
</dbReference>
<dbReference type="InterPro" id="IPR050515">
    <property type="entry name" value="Beta-lactam/transpept"/>
</dbReference>
<feature type="domain" description="Penicillin-binding protein transpeptidase" evidence="11">
    <location>
        <begin position="225"/>
        <end position="543"/>
    </location>
</feature>
<evidence type="ECO:0000256" key="1">
    <source>
        <dbReference type="ARBA" id="ARBA00004167"/>
    </source>
</evidence>
<dbReference type="PANTHER" id="PTHR30627">
    <property type="entry name" value="PEPTIDOGLYCAN D,D-TRANSPEPTIDASE"/>
    <property type="match status" value="1"/>
</dbReference>
<name>A0A0G0K961_9BACT</name>
<gene>
    <name evidence="13" type="ORF">US62_C0011G0013</name>
</gene>
<dbReference type="AlphaFoldDB" id="A0A0G0K961"/>
<dbReference type="Pfam" id="PF03717">
    <property type="entry name" value="PBP_dimer"/>
    <property type="match status" value="1"/>
</dbReference>
<dbReference type="InterPro" id="IPR001460">
    <property type="entry name" value="PCN-bd_Tpept"/>
</dbReference>